<dbReference type="InterPro" id="IPR007049">
    <property type="entry name" value="Carb-sel_porin_OprB"/>
</dbReference>
<dbReference type="GO" id="GO:0016020">
    <property type="term" value="C:membrane"/>
    <property type="evidence" value="ECO:0007669"/>
    <property type="project" value="InterPro"/>
</dbReference>
<reference evidence="1" key="2">
    <citation type="journal article" date="2014" name="ISME J.">
        <title>Microbial stratification in low pH oxic and suboxic macroscopic growths along an acid mine drainage.</title>
        <authorList>
            <person name="Mendez-Garcia C."/>
            <person name="Mesa V."/>
            <person name="Sprenger R.R."/>
            <person name="Richter M."/>
            <person name="Diez M.S."/>
            <person name="Solano J."/>
            <person name="Bargiela R."/>
            <person name="Golyshina O.V."/>
            <person name="Manteca A."/>
            <person name="Ramos J.L."/>
            <person name="Gallego J.R."/>
            <person name="Llorente I."/>
            <person name="Martins Dos Santos V.A."/>
            <person name="Jensen O.N."/>
            <person name="Pelaez A.I."/>
            <person name="Sanchez J."/>
            <person name="Ferrer M."/>
        </authorList>
    </citation>
    <scope>NUCLEOTIDE SEQUENCE</scope>
</reference>
<organism evidence="1">
    <name type="scientific">mine drainage metagenome</name>
    <dbReference type="NCBI Taxonomy" id="410659"/>
    <lineage>
        <taxon>unclassified sequences</taxon>
        <taxon>metagenomes</taxon>
        <taxon>ecological metagenomes</taxon>
    </lineage>
</organism>
<comment type="caution">
    <text evidence="1">The sequence shown here is derived from an EMBL/GenBank/DDBJ whole genome shotgun (WGS) entry which is preliminary data.</text>
</comment>
<dbReference type="EMBL" id="AUZX01007531">
    <property type="protein sequence ID" value="EQD59061.1"/>
    <property type="molecule type" value="Genomic_DNA"/>
</dbReference>
<gene>
    <name evidence="1" type="ORF">B1A_10561</name>
</gene>
<dbReference type="Gene3D" id="2.40.160.180">
    <property type="entry name" value="Carbohydrate-selective porin OprB"/>
    <property type="match status" value="1"/>
</dbReference>
<dbReference type="PANTHER" id="PTHR37944:SF1">
    <property type="entry name" value="PORIN B"/>
    <property type="match status" value="1"/>
</dbReference>
<evidence type="ECO:0000313" key="1">
    <source>
        <dbReference type="EMBL" id="EQD59061.1"/>
    </source>
</evidence>
<sequence>MNLDMGKIADIQGAQIHFYMDDRQGSNFGDYTATGLVDTNQTFGPNAAFRLQELTWDQSLLNDHIRFIIGRIDDMNDFDTFDFACNFTDFTCANTGFFYNNDANSAAPVSAWGGRVTFKPTLETYFRIAAEAADGDGFYNRANEGWNLSMTHDNGVFVPVEIGYKTDF</sequence>
<dbReference type="GO" id="GO:0008643">
    <property type="term" value="P:carbohydrate transport"/>
    <property type="evidence" value="ECO:0007669"/>
    <property type="project" value="InterPro"/>
</dbReference>
<dbReference type="GO" id="GO:0015288">
    <property type="term" value="F:porin activity"/>
    <property type="evidence" value="ECO:0007669"/>
    <property type="project" value="InterPro"/>
</dbReference>
<dbReference type="InterPro" id="IPR038673">
    <property type="entry name" value="OprB_sf"/>
</dbReference>
<name>T1AEL2_9ZZZZ</name>
<dbReference type="Pfam" id="PF04966">
    <property type="entry name" value="OprB"/>
    <property type="match status" value="1"/>
</dbReference>
<dbReference type="InterPro" id="IPR052932">
    <property type="entry name" value="OprB_Porin"/>
</dbReference>
<reference evidence="1" key="1">
    <citation type="submission" date="2013-08" db="EMBL/GenBank/DDBJ databases">
        <authorList>
            <person name="Mendez C."/>
            <person name="Richter M."/>
            <person name="Ferrer M."/>
            <person name="Sanchez J."/>
        </authorList>
    </citation>
    <scope>NUCLEOTIDE SEQUENCE</scope>
</reference>
<accession>T1AEL2</accession>
<dbReference type="AlphaFoldDB" id="T1AEL2"/>
<proteinExistence type="predicted"/>
<feature type="non-terminal residue" evidence="1">
    <location>
        <position position="168"/>
    </location>
</feature>
<dbReference type="PANTHER" id="PTHR37944">
    <property type="entry name" value="PORIN B"/>
    <property type="match status" value="1"/>
</dbReference>
<protein>
    <submittedName>
        <fullName evidence="1">Carbohydrate-selective porin OprB</fullName>
    </submittedName>
</protein>